<dbReference type="GeneID" id="18913483"/>
<accession>K5WHM0</accession>
<keyword evidence="3" id="KW-1185">Reference proteome</keyword>
<evidence type="ECO:0000256" key="1">
    <source>
        <dbReference type="SAM" id="MobiDB-lite"/>
    </source>
</evidence>
<gene>
    <name evidence="2" type="ORF">PHACADRAFT_214249</name>
</gene>
<proteinExistence type="predicted"/>
<evidence type="ECO:0008006" key="4">
    <source>
        <dbReference type="Google" id="ProtNLM"/>
    </source>
</evidence>
<protein>
    <recommendedName>
        <fullName evidence="4">F-box domain-containing protein</fullName>
    </recommendedName>
</protein>
<feature type="region of interest" description="Disordered" evidence="1">
    <location>
        <begin position="276"/>
        <end position="297"/>
    </location>
</feature>
<dbReference type="EMBL" id="JH930480">
    <property type="protein sequence ID" value="EKM49727.1"/>
    <property type="molecule type" value="Genomic_DNA"/>
</dbReference>
<dbReference type="AlphaFoldDB" id="K5WHM0"/>
<dbReference type="InParanoid" id="K5WHM0"/>
<dbReference type="HOGENOM" id="CLU_078307_0_0_1"/>
<organism evidence="2 3">
    <name type="scientific">Phanerochaete carnosa (strain HHB-10118-sp)</name>
    <name type="common">White-rot fungus</name>
    <name type="synonym">Peniophora carnosa</name>
    <dbReference type="NCBI Taxonomy" id="650164"/>
    <lineage>
        <taxon>Eukaryota</taxon>
        <taxon>Fungi</taxon>
        <taxon>Dikarya</taxon>
        <taxon>Basidiomycota</taxon>
        <taxon>Agaricomycotina</taxon>
        <taxon>Agaricomycetes</taxon>
        <taxon>Polyporales</taxon>
        <taxon>Phanerochaetaceae</taxon>
        <taxon>Phanerochaete</taxon>
    </lineage>
</organism>
<name>K5WHM0_PHACS</name>
<sequence>MDAVLPEETLCEILSYSILVSHAEFFRFRKHYRCLVPRSKSRCGDLLLVSKRWFRIGTPLLYECVKLSKPEHTTAVANILRAHPHVGSAVRCLRLEGGLGKDLMHIAKLTPKLHSIYLSLRVKSVDSITGLKRAFPLLNPVNLYIEHEGYKENKKIAEARRLLYTHVTNVWTSLRSLTLSDWLCLSMGHQLANALAESSIEEFCCLIFDADSWITGGSMKRIFENSQLQRVVCRGPLSCESIIRWSLRMNNFPAANIQKFTFVSETTDGIANLLLPASDDESDDEEGFTLQSDSSAV</sequence>
<reference evidence="2 3" key="1">
    <citation type="journal article" date="2012" name="BMC Genomics">
        <title>Comparative genomics of the white-rot fungi, Phanerochaete carnosa and P. chrysosporium, to elucidate the genetic basis of the distinct wood types they colonize.</title>
        <authorList>
            <person name="Suzuki H."/>
            <person name="MacDonald J."/>
            <person name="Syed K."/>
            <person name="Salamov A."/>
            <person name="Hori C."/>
            <person name="Aerts A."/>
            <person name="Henrissat B."/>
            <person name="Wiebenga A."/>
            <person name="vanKuyk P.A."/>
            <person name="Barry K."/>
            <person name="Lindquist E."/>
            <person name="LaButti K."/>
            <person name="Lapidus A."/>
            <person name="Lucas S."/>
            <person name="Coutinho P."/>
            <person name="Gong Y."/>
            <person name="Samejima M."/>
            <person name="Mahadevan R."/>
            <person name="Abou-Zaid M."/>
            <person name="de Vries R.P."/>
            <person name="Igarashi K."/>
            <person name="Yadav J.S."/>
            <person name="Grigoriev I.V."/>
            <person name="Master E.R."/>
        </authorList>
    </citation>
    <scope>NUCLEOTIDE SEQUENCE [LARGE SCALE GENOMIC DNA]</scope>
    <source>
        <strain evidence="2 3">HHB-10118-sp</strain>
    </source>
</reference>
<evidence type="ECO:0000313" key="2">
    <source>
        <dbReference type="EMBL" id="EKM49727.1"/>
    </source>
</evidence>
<dbReference type="RefSeq" id="XP_007401782.1">
    <property type="nucleotide sequence ID" value="XM_007401720.1"/>
</dbReference>
<evidence type="ECO:0000313" key="3">
    <source>
        <dbReference type="Proteomes" id="UP000008370"/>
    </source>
</evidence>
<dbReference type="OrthoDB" id="2786563at2759"/>
<feature type="compositionally biased region" description="Acidic residues" evidence="1">
    <location>
        <begin position="278"/>
        <end position="287"/>
    </location>
</feature>
<dbReference type="Proteomes" id="UP000008370">
    <property type="component" value="Unassembled WGS sequence"/>
</dbReference>
<dbReference type="KEGG" id="pco:PHACADRAFT_214249"/>